<dbReference type="Proteomes" id="UP000838756">
    <property type="component" value="Unassembled WGS sequence"/>
</dbReference>
<accession>A0A8S4RA83</accession>
<comment type="caution">
    <text evidence="1">The sequence shown here is derived from an EMBL/GenBank/DDBJ whole genome shotgun (WGS) entry which is preliminary data.</text>
</comment>
<protein>
    <submittedName>
        <fullName evidence="1">Jg712 protein</fullName>
    </submittedName>
</protein>
<evidence type="ECO:0000313" key="1">
    <source>
        <dbReference type="EMBL" id="CAH2233026.1"/>
    </source>
</evidence>
<name>A0A8S4RA83_9NEOP</name>
<reference evidence="1" key="1">
    <citation type="submission" date="2022-03" db="EMBL/GenBank/DDBJ databases">
        <authorList>
            <person name="Lindestad O."/>
        </authorList>
    </citation>
    <scope>NUCLEOTIDE SEQUENCE</scope>
</reference>
<evidence type="ECO:0000313" key="2">
    <source>
        <dbReference type="Proteomes" id="UP000838756"/>
    </source>
</evidence>
<gene>
    <name evidence="1" type="primary">jg712</name>
    <name evidence="1" type="ORF">PAEG_LOCUS11183</name>
</gene>
<dbReference type="EMBL" id="CAKXAJ010024935">
    <property type="protein sequence ID" value="CAH2233026.1"/>
    <property type="molecule type" value="Genomic_DNA"/>
</dbReference>
<proteinExistence type="predicted"/>
<dbReference type="AlphaFoldDB" id="A0A8S4RA83"/>
<sequence>MPIFCLEGTQVIRGRKHSWKTFHILALGIRYVKKGVKQQTRGAHNISLKLALQLNTPLFTPREKITFDEDFLLSLALHSHCGSTLEAVEQLEKAVYQHVRGDRRVKRYFDAYDTPFVGNGRRMNGDEYDDY</sequence>
<keyword evidence="2" id="KW-1185">Reference proteome</keyword>
<organism evidence="1 2">
    <name type="scientific">Pararge aegeria aegeria</name>
    <dbReference type="NCBI Taxonomy" id="348720"/>
    <lineage>
        <taxon>Eukaryota</taxon>
        <taxon>Metazoa</taxon>
        <taxon>Ecdysozoa</taxon>
        <taxon>Arthropoda</taxon>
        <taxon>Hexapoda</taxon>
        <taxon>Insecta</taxon>
        <taxon>Pterygota</taxon>
        <taxon>Neoptera</taxon>
        <taxon>Endopterygota</taxon>
        <taxon>Lepidoptera</taxon>
        <taxon>Glossata</taxon>
        <taxon>Ditrysia</taxon>
        <taxon>Papilionoidea</taxon>
        <taxon>Nymphalidae</taxon>
        <taxon>Satyrinae</taxon>
        <taxon>Satyrini</taxon>
        <taxon>Parargina</taxon>
        <taxon>Pararge</taxon>
    </lineage>
</organism>
<dbReference type="OrthoDB" id="7188721at2759"/>